<comment type="caution">
    <text evidence="1">The sequence shown here is derived from an EMBL/GenBank/DDBJ whole genome shotgun (WGS) entry which is preliminary data.</text>
</comment>
<accession>A0ABX4Q409</accession>
<evidence type="ECO:0000313" key="1">
    <source>
        <dbReference type="EMBL" id="PKA71526.1"/>
    </source>
</evidence>
<evidence type="ECO:0008006" key="3">
    <source>
        <dbReference type="Google" id="ProtNLM"/>
    </source>
</evidence>
<proteinExistence type="predicted"/>
<organism evidence="1 2">
    <name type="scientific">Pseudomonas baetica</name>
    <dbReference type="NCBI Taxonomy" id="674054"/>
    <lineage>
        <taxon>Bacteria</taxon>
        <taxon>Pseudomonadati</taxon>
        <taxon>Pseudomonadota</taxon>
        <taxon>Gammaproteobacteria</taxon>
        <taxon>Pseudomonadales</taxon>
        <taxon>Pseudomonadaceae</taxon>
        <taxon>Pseudomonas</taxon>
    </lineage>
</organism>
<evidence type="ECO:0000313" key="2">
    <source>
        <dbReference type="Proteomes" id="UP000232455"/>
    </source>
</evidence>
<dbReference type="Proteomes" id="UP000232455">
    <property type="component" value="Unassembled WGS sequence"/>
</dbReference>
<name>A0ABX4Q409_9PSED</name>
<dbReference type="EMBL" id="PHHE01000001">
    <property type="protein sequence ID" value="PKA71526.1"/>
    <property type="molecule type" value="Genomic_DNA"/>
</dbReference>
<protein>
    <recommendedName>
        <fullName evidence="3">LysB family phage lysis regulatory protein</fullName>
    </recommendedName>
</protein>
<sequence>MTAIQICALIALIILAGLLVWAGYIMGRTDGMSAGMKQSDDILRAESAKTIRELRASLEFIKANHAHLAQFSKRLQQALTLGNPERQTLLDIAEKLRIAADTFAAFRTGKKLERETRALREEALAMAELLTPAEITGHAKVEIVPLRIPLSTDDAEKAVVFFQQDHQAIATTAQSRGAA</sequence>
<keyword evidence="2" id="KW-1185">Reference proteome</keyword>
<dbReference type="RefSeq" id="WP_338110236.1">
    <property type="nucleotide sequence ID" value="NZ_PHHE01000001.1"/>
</dbReference>
<gene>
    <name evidence="1" type="ORF">ATI02_4510</name>
</gene>
<reference evidence="1 2" key="1">
    <citation type="submission" date="2017-11" db="EMBL/GenBank/DDBJ databases">
        <title>Genome sequencing of a diverse group of Pseudomonas species.</title>
        <authorList>
            <person name="Loper J."/>
        </authorList>
    </citation>
    <scope>NUCLEOTIDE SEQUENCE [LARGE SCALE GENOMIC DNA]</scope>
    <source>
        <strain evidence="1 2">LMG 25716</strain>
    </source>
</reference>